<dbReference type="EMBL" id="QGKY02001250">
    <property type="protein sequence ID" value="KAF2562478.1"/>
    <property type="molecule type" value="Genomic_DNA"/>
</dbReference>
<reference evidence="1" key="1">
    <citation type="submission" date="2019-12" db="EMBL/GenBank/DDBJ databases">
        <title>Genome sequencing and annotation of Brassica cretica.</title>
        <authorList>
            <person name="Studholme D.J."/>
            <person name="Sarris P.F."/>
        </authorList>
    </citation>
    <scope>NUCLEOTIDE SEQUENCE</scope>
    <source>
        <strain evidence="1">PFS-102/07</strain>
        <tissue evidence="1">Leaf</tissue>
    </source>
</reference>
<comment type="caution">
    <text evidence="1">The sequence shown here is derived from an EMBL/GenBank/DDBJ whole genome shotgun (WGS) entry which is preliminary data.</text>
</comment>
<name>A0A8S9I1M0_BRACR</name>
<organism evidence="1">
    <name type="scientific">Brassica cretica</name>
    <name type="common">Mustard</name>
    <dbReference type="NCBI Taxonomy" id="69181"/>
    <lineage>
        <taxon>Eukaryota</taxon>
        <taxon>Viridiplantae</taxon>
        <taxon>Streptophyta</taxon>
        <taxon>Embryophyta</taxon>
        <taxon>Tracheophyta</taxon>
        <taxon>Spermatophyta</taxon>
        <taxon>Magnoliopsida</taxon>
        <taxon>eudicotyledons</taxon>
        <taxon>Gunneridae</taxon>
        <taxon>Pentapetalae</taxon>
        <taxon>rosids</taxon>
        <taxon>malvids</taxon>
        <taxon>Brassicales</taxon>
        <taxon>Brassicaceae</taxon>
        <taxon>Brassiceae</taxon>
        <taxon>Brassica</taxon>
    </lineage>
</organism>
<sequence length="267" mass="29658">MIKWRCCPRLVQFHGFRSVEVLLDTPPRNPKNCPGAKGGLFESRSVRPNLLVSIRSSRGSVQVEISSVQSSRDVHLGFWLSDQPAASRLEHLQVLVIFKDSVVAGGRTIWGIFGHIGRSPSLYCWFLTLSHNSGLGTGLGLVCISLVFPLLEARSWQEAKSNLVTVALGKDDRIPWCWTSWSKFCDSDRIVPNPSRNASGLWCWVERSAMFLFDCWLAGRFGGVTVSIFDASTMASWDSGCLMGRVRFGFLPLVQSVSAMRAVDGRF</sequence>
<proteinExistence type="predicted"/>
<protein>
    <submittedName>
        <fullName evidence="1">Uncharacterized protein</fullName>
    </submittedName>
</protein>
<evidence type="ECO:0000313" key="1">
    <source>
        <dbReference type="EMBL" id="KAF2562478.1"/>
    </source>
</evidence>
<gene>
    <name evidence="1" type="ORF">F2Q70_00015270</name>
</gene>
<accession>A0A8S9I1M0</accession>
<dbReference type="AlphaFoldDB" id="A0A8S9I1M0"/>